<gene>
    <name evidence="2" type="ORF">SS50377_24250</name>
</gene>
<feature type="coiled-coil region" evidence="1">
    <location>
        <begin position="109"/>
        <end position="143"/>
    </location>
</feature>
<protein>
    <submittedName>
        <fullName evidence="2">Uncharacterized protein</fullName>
    </submittedName>
</protein>
<keyword evidence="1" id="KW-0175">Coiled coil</keyword>
<evidence type="ECO:0000313" key="2">
    <source>
        <dbReference type="EMBL" id="KAH0574296.1"/>
    </source>
</evidence>
<evidence type="ECO:0000256" key="1">
    <source>
        <dbReference type="SAM" id="Coils"/>
    </source>
</evidence>
<organism evidence="2 3">
    <name type="scientific">Spironucleus salmonicida</name>
    <dbReference type="NCBI Taxonomy" id="348837"/>
    <lineage>
        <taxon>Eukaryota</taxon>
        <taxon>Metamonada</taxon>
        <taxon>Diplomonadida</taxon>
        <taxon>Hexamitidae</taxon>
        <taxon>Hexamitinae</taxon>
        <taxon>Spironucleus</taxon>
    </lineage>
</organism>
<sequence>MQQVSTLLQQIFPNQQLDFEPNNTSISILQYALSSFKAINSSVLKNCENIRKHIINIQQQNELMQNQTTFTSDFNEIHRDLANAAAVLGIGTPFAAPIAQKFAQIEIEIYEKQLEKQNLTDAINKLQENLENIQKEVENAIQKGMLREKLQKSIAYARKVKAVLRQEIEDFEIQMIEGAKKVKMEE</sequence>
<reference evidence="2 3" key="1">
    <citation type="journal article" date="2014" name="PLoS Genet.">
        <title>The Genome of Spironucleus salmonicida Highlights a Fish Pathogen Adapted to Fluctuating Environments.</title>
        <authorList>
            <person name="Xu F."/>
            <person name="Jerlstrom-Hultqvist J."/>
            <person name="Einarsson E."/>
            <person name="Astvaldsson A."/>
            <person name="Svard S.G."/>
            <person name="Andersson J.O."/>
        </authorList>
    </citation>
    <scope>NUCLEOTIDE SEQUENCE [LARGE SCALE GENOMIC DNA]</scope>
    <source>
        <strain evidence="2 3">ATCC 50377</strain>
    </source>
</reference>
<dbReference type="EMBL" id="AUWU02000004">
    <property type="protein sequence ID" value="KAH0574296.1"/>
    <property type="molecule type" value="Genomic_DNA"/>
</dbReference>
<keyword evidence="3" id="KW-1185">Reference proteome</keyword>
<proteinExistence type="predicted"/>
<dbReference type="GeneID" id="94298273"/>
<comment type="caution">
    <text evidence="2">The sequence shown here is derived from an EMBL/GenBank/DDBJ whole genome shotgun (WGS) entry which is preliminary data.</text>
</comment>
<evidence type="ECO:0000313" key="3">
    <source>
        <dbReference type="Proteomes" id="UP000018208"/>
    </source>
</evidence>
<name>A0A9P8RZ48_9EUKA</name>
<dbReference type="KEGG" id="ssao:94298273"/>
<dbReference type="AlphaFoldDB" id="A0A9P8RZ48"/>
<accession>A0A9P8RZ48</accession>
<dbReference type="Proteomes" id="UP000018208">
    <property type="component" value="Unassembled WGS sequence"/>
</dbReference>
<dbReference type="RefSeq" id="XP_067765069.1">
    <property type="nucleotide sequence ID" value="XM_067908095.1"/>
</dbReference>